<comment type="caution">
    <text evidence="2">The sequence shown here is derived from an EMBL/GenBank/DDBJ whole genome shotgun (WGS) entry which is preliminary data.</text>
</comment>
<gene>
    <name evidence="2" type="ORF">KUF71_002625</name>
</gene>
<dbReference type="AlphaFoldDB" id="A0AAE1HPQ8"/>
<evidence type="ECO:0000313" key="2">
    <source>
        <dbReference type="EMBL" id="KAK3925239.1"/>
    </source>
</evidence>
<protein>
    <submittedName>
        <fullName evidence="2">Serpin B10</fullName>
    </submittedName>
</protein>
<feature type="region of interest" description="Disordered" evidence="1">
    <location>
        <begin position="916"/>
        <end position="937"/>
    </location>
</feature>
<reference evidence="2" key="1">
    <citation type="submission" date="2021-07" db="EMBL/GenBank/DDBJ databases">
        <authorList>
            <person name="Catto M.A."/>
            <person name="Jacobson A."/>
            <person name="Kennedy G."/>
            <person name="Labadie P."/>
            <person name="Hunt B.G."/>
            <person name="Srinivasan R."/>
        </authorList>
    </citation>
    <scope>NUCLEOTIDE SEQUENCE</scope>
    <source>
        <strain evidence="2">PL_HMW_Pooled</strain>
        <tissue evidence="2">Head</tissue>
    </source>
</reference>
<name>A0AAE1HPQ8_9NEOP</name>
<evidence type="ECO:0000256" key="1">
    <source>
        <dbReference type="SAM" id="MobiDB-lite"/>
    </source>
</evidence>
<keyword evidence="3" id="KW-1185">Reference proteome</keyword>
<proteinExistence type="predicted"/>
<reference evidence="2" key="2">
    <citation type="journal article" date="2023" name="BMC Genomics">
        <title>Pest status, molecular evolution, and epigenetic factors derived from the genome assembly of Frankliniella fusca, a thysanopteran phytovirus vector.</title>
        <authorList>
            <person name="Catto M.A."/>
            <person name="Labadie P.E."/>
            <person name="Jacobson A.L."/>
            <person name="Kennedy G.G."/>
            <person name="Srinivasan R."/>
            <person name="Hunt B.G."/>
        </authorList>
    </citation>
    <scope>NUCLEOTIDE SEQUENCE</scope>
    <source>
        <strain evidence="2">PL_HMW_Pooled</strain>
    </source>
</reference>
<accession>A0AAE1HPQ8</accession>
<organism evidence="2 3">
    <name type="scientific">Frankliniella fusca</name>
    <dbReference type="NCBI Taxonomy" id="407009"/>
    <lineage>
        <taxon>Eukaryota</taxon>
        <taxon>Metazoa</taxon>
        <taxon>Ecdysozoa</taxon>
        <taxon>Arthropoda</taxon>
        <taxon>Hexapoda</taxon>
        <taxon>Insecta</taxon>
        <taxon>Pterygota</taxon>
        <taxon>Neoptera</taxon>
        <taxon>Paraneoptera</taxon>
        <taxon>Thysanoptera</taxon>
        <taxon>Terebrantia</taxon>
        <taxon>Thripoidea</taxon>
        <taxon>Thripidae</taxon>
        <taxon>Frankliniella</taxon>
    </lineage>
</organism>
<evidence type="ECO:0000313" key="3">
    <source>
        <dbReference type="Proteomes" id="UP001219518"/>
    </source>
</evidence>
<sequence length="937" mass="104093">MCEARDFGYELGTLFACCRAPALVWPGRRRRGASESTTWLLTVRVSGKMREARDFGYELGTLFACCRAPALVWPGRRRRGASESTTWLLTVRVSGKMCEARDFGYELGTLFACCRAPALVWPGRRRRGASESTTWLLTVRVSGKMCEARDFGYELGTLFACCRAPALVWPGRRRRGASESTTWLLTVRVSGKMCEARDFGYELGTLFACCRAPALVWPGRRRRGASESTTWLLTVRVSGKMCEARDFGYELGTLFACCRAPALVWPGRRRRGASESMTWLLTVRVSGKMCEARDFGYELGTLFACCRAPALVWPGRRRRGASESTTWLFTVRVTGKMCEARDFGNEPKFLKKEKSWLARSVVLHPYKAHGQGRPKTEDVKSLTKRGQNQRAAKIIASLPAPASAADLALAAGLKFSREGQLAAAKSIKNLATAGSTEGSSIGLGVTRASAVEAAGLVASGDFTKEQYLKIRFFCKKHGADVFPPYNDVLEEKKKTYPPSETLSATPAKISVPLQSLLDITTQRLLMLPDIDVGDFPTELVLISKAGFDGSSAHKVYKQYSTENSDSLSSSTTVVFTGLVPVRLTNSSKSVVFHQIERCNSSSSCRPIKVEHTRETNDFISLEWADLQSQCSKLVPTVIKKENKNISVSHEVCWTMFDGKVKANLTGSSAMTCNFCKRSPKYLNVLEDIDTRPINEEALKFGLSPLHSLICFFNCLIKLGSKLALEDPTWQVKGKERQNIVEARKREIQRKMRDEMGLLVDVPLAGGVGNSTDGNTARRAFDKPAKFAAILGVSEDLVTRFSQVLSTLRCSQTVDVDKFKKFSFETAELFVKLYGDWCYMPCTVHEVLLHGWRVMKYLPVPTGLLSEEALESRNKHIRAYRLKHTRKFSGVACTTDLFNRLMFTSDPVMQSYSALPKKQSRSVSLGDFDGTSSSDAEE</sequence>
<dbReference type="Proteomes" id="UP001219518">
    <property type="component" value="Unassembled WGS sequence"/>
</dbReference>
<dbReference type="EMBL" id="JAHWGI010001223">
    <property type="protein sequence ID" value="KAK3925239.1"/>
    <property type="molecule type" value="Genomic_DNA"/>
</dbReference>